<proteinExistence type="predicted"/>
<organism evidence="3 4">
    <name type="scientific">Hymenobacter rigui</name>
    <dbReference type="NCBI Taxonomy" id="334424"/>
    <lineage>
        <taxon>Bacteria</taxon>
        <taxon>Pseudomonadati</taxon>
        <taxon>Bacteroidota</taxon>
        <taxon>Cytophagia</taxon>
        <taxon>Cytophagales</taxon>
        <taxon>Hymenobacteraceae</taxon>
        <taxon>Hymenobacter</taxon>
    </lineage>
</organism>
<evidence type="ECO:0000256" key="1">
    <source>
        <dbReference type="SAM" id="Phobius"/>
    </source>
</evidence>
<gene>
    <name evidence="3" type="ORF">EI291_15135</name>
</gene>
<dbReference type="InterPro" id="IPR036890">
    <property type="entry name" value="HATPase_C_sf"/>
</dbReference>
<evidence type="ECO:0000313" key="3">
    <source>
        <dbReference type="EMBL" id="RSK47589.1"/>
    </source>
</evidence>
<dbReference type="GO" id="GO:0016020">
    <property type="term" value="C:membrane"/>
    <property type="evidence" value="ECO:0007669"/>
    <property type="project" value="InterPro"/>
</dbReference>
<evidence type="ECO:0000313" key="4">
    <source>
        <dbReference type="Proteomes" id="UP000273500"/>
    </source>
</evidence>
<dbReference type="RefSeq" id="WP_125421642.1">
    <property type="nucleotide sequence ID" value="NZ_RWIT01000008.1"/>
</dbReference>
<dbReference type="Proteomes" id="UP000273500">
    <property type="component" value="Unassembled WGS sequence"/>
</dbReference>
<accession>A0A428KMH5</accession>
<keyword evidence="1" id="KW-0812">Transmembrane</keyword>
<dbReference type="InterPro" id="IPR050640">
    <property type="entry name" value="Bact_2-comp_sensor_kinase"/>
</dbReference>
<dbReference type="EMBL" id="RWIT01000008">
    <property type="protein sequence ID" value="RSK47589.1"/>
    <property type="molecule type" value="Genomic_DNA"/>
</dbReference>
<sequence length="392" mass="43202">MAQAPQPSLGRALLALPAAHWLQHGLFWTVDTALVVNLFLHGMTTDFRMALRDACLVLLQHLVLTYALLYGVLPALWQASRSHFLLRLLAWFGLSVGVTFGFRFLVFVPLHAAVASSFRDYHVVFSIGPYVLMLCTVGVAACLRLYRQLRQKQLDNVRLTHENYLAELQLLKAQIHPHFLFNTLNNLYALTLKQSSQAPEVVERLASLLQFVLEQGDAPLVDLAAEVALLRNYVALEQLRYGTRLTLQFEANDIPPAGRIAPLLLLPLVENAFKHGSAEQVGRAHIRIVLAGAGPRFSCTITNTKNAAPAAPTDHHGIGLLNVRKRLELLYPQRHRFEVESGDETFTVRLVLELPATAAPTEAADDGRPAYAAVSADRPPVYAAPIGAAPSL</sequence>
<keyword evidence="1" id="KW-0472">Membrane</keyword>
<keyword evidence="1" id="KW-1133">Transmembrane helix</keyword>
<dbReference type="SUPFAM" id="SSF55874">
    <property type="entry name" value="ATPase domain of HSP90 chaperone/DNA topoisomerase II/histidine kinase"/>
    <property type="match status" value="1"/>
</dbReference>
<protein>
    <recommendedName>
        <fullName evidence="2">Signal transduction histidine kinase internal region domain-containing protein</fullName>
    </recommendedName>
</protein>
<comment type="caution">
    <text evidence="3">The sequence shown here is derived from an EMBL/GenBank/DDBJ whole genome shotgun (WGS) entry which is preliminary data.</text>
</comment>
<feature type="domain" description="Signal transduction histidine kinase internal region" evidence="2">
    <location>
        <begin position="166"/>
        <end position="245"/>
    </location>
</feature>
<dbReference type="OrthoDB" id="9792992at2"/>
<dbReference type="GO" id="GO:0000155">
    <property type="term" value="F:phosphorelay sensor kinase activity"/>
    <property type="evidence" value="ECO:0007669"/>
    <property type="project" value="InterPro"/>
</dbReference>
<dbReference type="InterPro" id="IPR010559">
    <property type="entry name" value="Sig_transdc_His_kin_internal"/>
</dbReference>
<feature type="transmembrane region" description="Helical" evidence="1">
    <location>
        <begin position="50"/>
        <end position="72"/>
    </location>
</feature>
<evidence type="ECO:0000259" key="2">
    <source>
        <dbReference type="Pfam" id="PF06580"/>
    </source>
</evidence>
<dbReference type="AlphaFoldDB" id="A0A428KMH5"/>
<dbReference type="PANTHER" id="PTHR34220:SF7">
    <property type="entry name" value="SENSOR HISTIDINE KINASE YPDA"/>
    <property type="match status" value="1"/>
</dbReference>
<dbReference type="Pfam" id="PF06580">
    <property type="entry name" value="His_kinase"/>
    <property type="match status" value="1"/>
</dbReference>
<reference evidence="3 4" key="1">
    <citation type="submission" date="2018-12" db="EMBL/GenBank/DDBJ databases">
        <authorList>
            <person name="Feng G."/>
            <person name="Zhu H."/>
        </authorList>
    </citation>
    <scope>NUCLEOTIDE SEQUENCE [LARGE SCALE GENOMIC DNA]</scope>
    <source>
        <strain evidence="3 4">KCTC 12533</strain>
    </source>
</reference>
<keyword evidence="4" id="KW-1185">Reference proteome</keyword>
<feature type="transmembrane region" description="Helical" evidence="1">
    <location>
        <begin position="127"/>
        <end position="146"/>
    </location>
</feature>
<feature type="transmembrane region" description="Helical" evidence="1">
    <location>
        <begin position="84"/>
        <end position="107"/>
    </location>
</feature>
<name>A0A428KMH5_9BACT</name>
<dbReference type="PANTHER" id="PTHR34220">
    <property type="entry name" value="SENSOR HISTIDINE KINASE YPDA"/>
    <property type="match status" value="1"/>
</dbReference>
<dbReference type="Gene3D" id="3.30.565.10">
    <property type="entry name" value="Histidine kinase-like ATPase, C-terminal domain"/>
    <property type="match status" value="1"/>
</dbReference>